<gene>
    <name evidence="8" type="ORF">H8K26_14995</name>
</gene>
<accession>A0ABR6XIL4</accession>
<evidence type="ECO:0000256" key="1">
    <source>
        <dbReference type="ARBA" id="ARBA00022649"/>
    </source>
</evidence>
<keyword evidence="4" id="KW-0548">Nucleotidyltransferase</keyword>
<keyword evidence="2" id="KW-0328">Glycosyltransferase</keyword>
<evidence type="ECO:0000313" key="9">
    <source>
        <dbReference type="Proteomes" id="UP000637632"/>
    </source>
</evidence>
<evidence type="ECO:0000256" key="6">
    <source>
        <dbReference type="PROSITE-ProRule" id="PRU01362"/>
    </source>
</evidence>
<comment type="caution">
    <text evidence="6">Lacks conserved residue(s) required for the propagation of feature annotation.</text>
</comment>
<evidence type="ECO:0000259" key="7">
    <source>
        <dbReference type="PROSITE" id="PS52018"/>
    </source>
</evidence>
<keyword evidence="9" id="KW-1185">Reference proteome</keyword>
<keyword evidence="3" id="KW-0808">Transferase</keyword>
<evidence type="ECO:0000256" key="5">
    <source>
        <dbReference type="ARBA" id="ARBA00023125"/>
    </source>
</evidence>
<dbReference type="Pfam" id="PF14487">
    <property type="entry name" value="DarT"/>
    <property type="match status" value="1"/>
</dbReference>
<protein>
    <submittedName>
        <fullName evidence="8">DUF4433 domain-containing protein</fullName>
    </submittedName>
</protein>
<comment type="similarity">
    <text evidence="6">Belongs to the DarT ADP-ribosyltransferase family.</text>
</comment>
<dbReference type="PROSITE" id="PS52018">
    <property type="entry name" value="DART"/>
    <property type="match status" value="1"/>
</dbReference>
<sequence length="212" mass="24351">MTIDNIVRLREIEEILHFTTNTGILGILDTRLLKARNRLNVDARLEYIFTPNARVRNRDAAWLDHVNLSVSKINTSFATYSGNWHRDTNIWWCVLSFSPEILIHDGVVFTTTNNIYTSVKRGQGSDGFEAMFAQKIVQYNGKSIERDPNCPANHTTCEQAEILYPGELSTEFLRKIYVPNDDICDQIAGQLTAVNHRAIEIEIRESLFKELY</sequence>
<reference evidence="8 9" key="1">
    <citation type="submission" date="2020-08" db="EMBL/GenBank/DDBJ databases">
        <title>Novel species isolated from subtropical streams in China.</title>
        <authorList>
            <person name="Lu H."/>
        </authorList>
    </citation>
    <scope>NUCLEOTIDE SEQUENCE [LARGE SCALE GENOMIC DNA]</scope>
    <source>
        <strain evidence="8 9">CCTCC AB 2015119</strain>
    </source>
</reference>
<keyword evidence="1 6" id="KW-1277">Toxin-antitoxin system</keyword>
<evidence type="ECO:0000256" key="3">
    <source>
        <dbReference type="ARBA" id="ARBA00022679"/>
    </source>
</evidence>
<evidence type="ECO:0000256" key="2">
    <source>
        <dbReference type="ARBA" id="ARBA00022676"/>
    </source>
</evidence>
<evidence type="ECO:0000256" key="4">
    <source>
        <dbReference type="ARBA" id="ARBA00022695"/>
    </source>
</evidence>
<proteinExistence type="inferred from homology"/>
<feature type="domain" description="DarT" evidence="7">
    <location>
        <begin position="13"/>
        <end position="209"/>
    </location>
</feature>
<dbReference type="InterPro" id="IPR029494">
    <property type="entry name" value="DarT"/>
</dbReference>
<keyword evidence="5 6" id="KW-0238">DNA-binding</keyword>
<dbReference type="EMBL" id="JACOFT010000006">
    <property type="protein sequence ID" value="MBC3812752.1"/>
    <property type="molecule type" value="Genomic_DNA"/>
</dbReference>
<name>A0ABR6XIL4_9BURK</name>
<organism evidence="8 9">
    <name type="scientific">Undibacterium aquatile</name>
    <dbReference type="NCBI Taxonomy" id="1537398"/>
    <lineage>
        <taxon>Bacteria</taxon>
        <taxon>Pseudomonadati</taxon>
        <taxon>Pseudomonadota</taxon>
        <taxon>Betaproteobacteria</taxon>
        <taxon>Burkholderiales</taxon>
        <taxon>Oxalobacteraceae</taxon>
        <taxon>Undibacterium</taxon>
    </lineage>
</organism>
<dbReference type="Proteomes" id="UP000637632">
    <property type="component" value="Unassembled WGS sequence"/>
</dbReference>
<dbReference type="RefSeq" id="WP_190480651.1">
    <property type="nucleotide sequence ID" value="NZ_JACOFT010000006.1"/>
</dbReference>
<comment type="caution">
    <text evidence="8">The sequence shown here is derived from an EMBL/GenBank/DDBJ whole genome shotgun (WGS) entry which is preliminary data.</text>
</comment>
<evidence type="ECO:0000313" key="8">
    <source>
        <dbReference type="EMBL" id="MBC3812752.1"/>
    </source>
</evidence>